<accession>A0A1C0AB38</accession>
<proteinExistence type="predicted"/>
<keyword evidence="2" id="KW-1185">Reference proteome</keyword>
<gene>
    <name evidence="1" type="ORF">U472_03265</name>
</gene>
<reference evidence="2" key="1">
    <citation type="submission" date="2016-07" db="EMBL/GenBank/DDBJ databases">
        <authorList>
            <person name="Florea S."/>
            <person name="Webb J.S."/>
            <person name="Jaromczyk J."/>
            <person name="Schardl C.L."/>
        </authorList>
    </citation>
    <scope>NUCLEOTIDE SEQUENCE [LARGE SCALE GENOMIC DNA]</scope>
    <source>
        <strain evidence="2">Z6</strain>
    </source>
</reference>
<dbReference type="Proteomes" id="UP000093514">
    <property type="component" value="Unassembled WGS sequence"/>
</dbReference>
<name>A0A1C0AB38_9FIRM</name>
<dbReference type="EMBL" id="LWDV01000007">
    <property type="protein sequence ID" value="OCL27587.1"/>
    <property type="molecule type" value="Genomic_DNA"/>
</dbReference>
<protein>
    <recommendedName>
        <fullName evidence="3">Helix-turn-helix domain-containing protein</fullName>
    </recommendedName>
</protein>
<comment type="caution">
    <text evidence="1">The sequence shown here is derived from an EMBL/GenBank/DDBJ whole genome shotgun (WGS) entry which is preliminary data.</text>
</comment>
<organism evidence="1 2">
    <name type="scientific">Orenia metallireducens</name>
    <dbReference type="NCBI Taxonomy" id="1413210"/>
    <lineage>
        <taxon>Bacteria</taxon>
        <taxon>Bacillati</taxon>
        <taxon>Bacillota</taxon>
        <taxon>Clostridia</taxon>
        <taxon>Halanaerobiales</taxon>
        <taxon>Halobacteroidaceae</taxon>
        <taxon>Orenia</taxon>
    </lineage>
</organism>
<evidence type="ECO:0008006" key="3">
    <source>
        <dbReference type="Google" id="ProtNLM"/>
    </source>
</evidence>
<reference evidence="1 2" key="2">
    <citation type="submission" date="2016-08" db="EMBL/GenBank/DDBJ databases">
        <title>Orenia metallireducens sp. nov. strain Z6, a Novel Metal-reducing Firmicute from the Deep Subsurface.</title>
        <authorList>
            <person name="Maxim B.I."/>
            <person name="Kenneth K."/>
            <person name="Flynn T.M."/>
            <person name="Oloughlin E.J."/>
            <person name="Locke R.A."/>
            <person name="Weber J.R."/>
            <person name="Egan S.M."/>
            <person name="Mackie R.I."/>
            <person name="Cann I.K."/>
        </authorList>
    </citation>
    <scope>NUCLEOTIDE SEQUENCE [LARGE SCALE GENOMIC DNA]</scope>
    <source>
        <strain evidence="1 2">Z6</strain>
    </source>
</reference>
<sequence>MIKAESWVIIPNEVLEDKELKFNDKMVYSGLDWFKNEDKIVNTKLSKLTGVNNALIPACLKRLEDKGYIEQVEGSIKPYKDFKKVRGQGNYTRIPLPILEHKDLNSRDKVLYLILYKLQGNKDKFVNPKREYLGECIGRSKRTITDIIAKLKRTSIQGTALITVLESIQGLGDLVTQQNRYKVNIITPNSREEGVNRTNYSKEIKEVMKKVEVDKELTAREIVLLFKELVNETTQVNNSNINIAQNLFINNGVETKLIVSILKKYSDRYDFHFKDIKYPKPTLFGLKQDFIINQVVHWVQEDLRLEEKKKEKERLKNDPRHQTVDKVY</sequence>
<evidence type="ECO:0000313" key="2">
    <source>
        <dbReference type="Proteomes" id="UP000093514"/>
    </source>
</evidence>
<dbReference type="AlphaFoldDB" id="A0A1C0AB38"/>
<evidence type="ECO:0000313" key="1">
    <source>
        <dbReference type="EMBL" id="OCL27587.1"/>
    </source>
</evidence>
<dbReference type="RefSeq" id="WP_068715478.1">
    <property type="nucleotide sequence ID" value="NZ_LWDV01000007.1"/>
</dbReference>